<dbReference type="InterPro" id="IPR006162">
    <property type="entry name" value="Ppantetheine_attach_site"/>
</dbReference>
<dbReference type="InterPro" id="IPR036736">
    <property type="entry name" value="ACP-like_sf"/>
</dbReference>
<dbReference type="Gene3D" id="3.90.820.10">
    <property type="entry name" value="Structural Genomics, Unknown Function 30-nov-00 1gh9 Mol_id"/>
    <property type="match status" value="1"/>
</dbReference>
<dbReference type="InterPro" id="IPR020806">
    <property type="entry name" value="PKS_PP-bd"/>
</dbReference>
<dbReference type="InterPro" id="IPR020845">
    <property type="entry name" value="AMP-binding_CS"/>
</dbReference>
<dbReference type="PANTHER" id="PTHR45527">
    <property type="entry name" value="NONRIBOSOMAL PEPTIDE SYNTHETASE"/>
    <property type="match status" value="1"/>
</dbReference>
<dbReference type="Gene3D" id="3.30.300.30">
    <property type="match status" value="1"/>
</dbReference>
<dbReference type="SMART" id="SM00823">
    <property type="entry name" value="PKS_PP"/>
    <property type="match status" value="1"/>
</dbReference>
<dbReference type="InterPro" id="IPR023213">
    <property type="entry name" value="CAT-like_dom_sf"/>
</dbReference>
<keyword evidence="2" id="KW-0596">Phosphopantetheine</keyword>
<comment type="caution">
    <text evidence="7">The sequence shown here is derived from an EMBL/GenBank/DDBJ whole genome shotgun (WGS) entry which is preliminary data.</text>
</comment>
<dbReference type="Gene3D" id="3.30.559.10">
    <property type="entry name" value="Chloramphenicol acetyltransferase-like domain"/>
    <property type="match status" value="1"/>
</dbReference>
<evidence type="ECO:0000259" key="5">
    <source>
        <dbReference type="SMART" id="SM00824"/>
    </source>
</evidence>
<dbReference type="InterPro" id="IPR020802">
    <property type="entry name" value="TesA-like"/>
</dbReference>
<dbReference type="InterPro" id="IPR042099">
    <property type="entry name" value="ANL_N_sf"/>
</dbReference>
<dbReference type="InterPro" id="IPR005153">
    <property type="entry name" value="MbtH-like_dom"/>
</dbReference>
<dbReference type="Pfam" id="PF13193">
    <property type="entry name" value="AMP-binding_C"/>
    <property type="match status" value="1"/>
</dbReference>
<evidence type="ECO:0000256" key="3">
    <source>
        <dbReference type="ARBA" id="ARBA00022553"/>
    </source>
</evidence>
<dbReference type="Pfam" id="PF03621">
    <property type="entry name" value="MbtH"/>
    <property type="match status" value="1"/>
</dbReference>
<dbReference type="Pfam" id="PF00550">
    <property type="entry name" value="PP-binding"/>
    <property type="match status" value="1"/>
</dbReference>
<dbReference type="Pfam" id="PF00668">
    <property type="entry name" value="Condensation"/>
    <property type="match status" value="1"/>
</dbReference>
<dbReference type="CDD" id="cd17643">
    <property type="entry name" value="A_NRPS_Cytc1-like"/>
    <property type="match status" value="1"/>
</dbReference>
<dbReference type="InterPro" id="IPR038020">
    <property type="entry name" value="MbtH-like_sf"/>
</dbReference>
<dbReference type="Gene3D" id="3.30.559.30">
    <property type="entry name" value="Nonribosomal peptide synthetase, condensation domain"/>
    <property type="match status" value="1"/>
</dbReference>
<dbReference type="PROSITE" id="PS00455">
    <property type="entry name" value="AMP_BINDING"/>
    <property type="match status" value="1"/>
</dbReference>
<proteinExistence type="predicted"/>
<dbReference type="Pfam" id="PF00501">
    <property type="entry name" value="AMP-binding"/>
    <property type="match status" value="1"/>
</dbReference>
<accession>A0ABX9YJS1</accession>
<dbReference type="InterPro" id="IPR029058">
    <property type="entry name" value="AB_hydrolase_fold"/>
</dbReference>
<dbReference type="SUPFAM" id="SSF160582">
    <property type="entry name" value="MbtH-like"/>
    <property type="match status" value="1"/>
</dbReference>
<dbReference type="InterPro" id="IPR045851">
    <property type="entry name" value="AMP-bd_C_sf"/>
</dbReference>
<dbReference type="PANTHER" id="PTHR45527:SF14">
    <property type="entry name" value="PLIPASTATIN SYNTHASE SUBUNIT B"/>
    <property type="match status" value="1"/>
</dbReference>
<dbReference type="InterPro" id="IPR010071">
    <property type="entry name" value="AA_adenyl_dom"/>
</dbReference>
<dbReference type="InterPro" id="IPR000873">
    <property type="entry name" value="AMP-dep_synth/lig_dom"/>
</dbReference>
<name>A0ABX9YJS1_9BURK</name>
<dbReference type="SMART" id="SM00923">
    <property type="entry name" value="MbtH"/>
    <property type="match status" value="1"/>
</dbReference>
<dbReference type="Gene3D" id="1.10.1200.10">
    <property type="entry name" value="ACP-like"/>
    <property type="match status" value="1"/>
</dbReference>
<keyword evidence="8" id="KW-1185">Reference proteome</keyword>
<keyword evidence="3" id="KW-0597">Phosphoprotein</keyword>
<dbReference type="InterPro" id="IPR009081">
    <property type="entry name" value="PP-bd_ACP"/>
</dbReference>
<evidence type="ECO:0000256" key="2">
    <source>
        <dbReference type="ARBA" id="ARBA00022450"/>
    </source>
</evidence>
<dbReference type="InterPro" id="IPR001031">
    <property type="entry name" value="Thioesterase"/>
</dbReference>
<dbReference type="InterPro" id="IPR001242">
    <property type="entry name" value="Condensation_dom"/>
</dbReference>
<dbReference type="Pfam" id="PF00975">
    <property type="entry name" value="Thioesterase"/>
    <property type="match status" value="1"/>
</dbReference>
<dbReference type="SUPFAM" id="SSF56801">
    <property type="entry name" value="Acetyl-CoA synthetase-like"/>
    <property type="match status" value="1"/>
</dbReference>
<evidence type="ECO:0000313" key="7">
    <source>
        <dbReference type="EMBL" id="RQY87444.1"/>
    </source>
</evidence>
<dbReference type="SUPFAM" id="SSF53474">
    <property type="entry name" value="alpha/beta-Hydrolases"/>
    <property type="match status" value="1"/>
</dbReference>
<sequence length="1434" mass="154246">MRASHRTPVRRCASVSSAPSVRNITYRHRARVARADPTRRHDAAMQALNPADVLPLTAAQNAISIGHQLDPASAAYNVAAHVGVDAELDANVLRRAFDITANETDCLRMRFVETGSDGEGAAGQAFVARAETAFVMRDFRAEPDSTGAAHAWMAADVRRRIDLSSGCLVHAALLRTGTRDYVYFRSHHIALDGFGLAMVLRRVAHVYGALDAGREPAAAAFGAFAEVIDADRAYRASATCETDHAYWRAYCTELDDVPTLCAGASLPSEIAVCHTAPVPAALVERLHGFASECGTHWINVVVAAFGAFVGRATSRRDITIGVPMMNRLGGVAASVPCTTANVLPLSLDVRPGASAGALVEAVDAGLTGMRRHQRYRAEDIRRDCHLIGEGRRLTGPQINVDVYTDPIAFGGASGIPRVVSAGPADDVSLMIQRGDMAGALTIVGMANPALYRPHELARWIERFVAFATAFVADPSCPVGRLDAYLPGEGVDVHLPEPVERSLGATLVEVFERRVAERPHASAVTLGDTTWDYAELDARANRLARHFAAGTPARGNPRVALLLPRTLDAIVAILATLKFGAAYVPIDYDAPAERIRAIIDDCDAALVVTTVELASRIDASGRRIVVLDALGTRAAVAGASAAPPSRDGEGPYADDLAYIIFTSGSTGKPKGVKITHRNVVRLFEATDAWFHYRDDDVWTMCHAYVFDASVWEMWGALLHGGRLVVVPPETTRAPNALLELVVREGVTVFGQIPSAFYRFMEAQADHPALRQALKLRYQCFGGEALDLSRLKPWFDWHRDSGTRLLNMYGITETTINATYRFIDERDVDVGRGSLIGEVYADLGIVVLDDALRPVPAGEYGEMYVTGAGLAQGYLNRPDLDAVRFVANPYGPAGTRMYRSGDVARLHPDGVLEYVGRADQQVKVRGYRIELGEVEARLREYAPVSDAVVSVRRDAVGDAQLVAHVVARRGECIDVEALRAHLRERVPAYMVPAAFGTLDALPMTRNGKVDRRALPDISTATERVVEPPRDALDERIVELWREQCGGVAIGIDDNFFDVGGDSIKAIRVARALDMPVMALFDAPTVRACADYLRAARADGVGDAADRTLHHFKRPALARVHLVCVPFAGGSALSYRELARALPGGFACSALQLPGHDPAAPDEAFVDLDTTIARAVDRLLAEAVAPIVVYGHCAGNALAVALVRRLGGAGANVTGLAIGGMLLDEDADAVLDDVGARSGENIVDFLRQIGGFKDVLDAGTLAAIARMTKHDAMQAATFFAAETLAPARLDVPLHVVIGGQDPLTPDYARRYLDWRRYSDAVELDVIPDGGHYFVTEHADTLAGLLAARWLPASGAPERERQALRAFLNPFDDEDEAHYLLANDLGAHSLWPTFVPVPDGWRAVVGPASRDACLGALPNPPAGASAFAAARKTAEHCV</sequence>
<protein>
    <submittedName>
        <fullName evidence="7">Amino acid adenylation domain-containing protein</fullName>
    </submittedName>
</protein>
<gene>
    <name evidence="7" type="ORF">DF017_24910</name>
</gene>
<dbReference type="NCBIfam" id="TIGR01733">
    <property type="entry name" value="AA-adenyl-dom"/>
    <property type="match status" value="1"/>
</dbReference>
<dbReference type="SUPFAM" id="SSF52777">
    <property type="entry name" value="CoA-dependent acyltransferases"/>
    <property type="match status" value="2"/>
</dbReference>
<evidence type="ECO:0000256" key="1">
    <source>
        <dbReference type="ARBA" id="ARBA00001957"/>
    </source>
</evidence>
<dbReference type="EMBL" id="QTPM01000036">
    <property type="protein sequence ID" value="RQY87444.1"/>
    <property type="molecule type" value="Genomic_DNA"/>
</dbReference>
<feature type="domain" description="MbtH-like" evidence="6">
    <location>
        <begin position="1365"/>
        <end position="1415"/>
    </location>
</feature>
<dbReference type="Proteomes" id="UP000281098">
    <property type="component" value="Unassembled WGS sequence"/>
</dbReference>
<reference evidence="7 8" key="1">
    <citation type="submission" date="2018-08" db="EMBL/GenBank/DDBJ databases">
        <title>Comparative analysis of Burkholderia isolates from Puerto Rico.</title>
        <authorList>
            <person name="Hall C."/>
            <person name="Sahl J."/>
            <person name="Wagner D."/>
        </authorList>
    </citation>
    <scope>NUCLEOTIDE SEQUENCE [LARGE SCALE GENOMIC DNA]</scope>
    <source>
        <strain evidence="7 8">Bp8966</strain>
    </source>
</reference>
<dbReference type="InterPro" id="IPR025110">
    <property type="entry name" value="AMP-bd_C"/>
</dbReference>
<evidence type="ECO:0000259" key="4">
    <source>
        <dbReference type="SMART" id="SM00823"/>
    </source>
</evidence>
<dbReference type="SMART" id="SM00824">
    <property type="entry name" value="PKS_TE"/>
    <property type="match status" value="1"/>
</dbReference>
<organism evidence="7 8">
    <name type="scientific">Burkholderia stagnalis</name>
    <dbReference type="NCBI Taxonomy" id="1503054"/>
    <lineage>
        <taxon>Bacteria</taxon>
        <taxon>Pseudomonadati</taxon>
        <taxon>Pseudomonadota</taxon>
        <taxon>Betaproteobacteria</taxon>
        <taxon>Burkholderiales</taxon>
        <taxon>Burkholderiaceae</taxon>
        <taxon>Burkholderia</taxon>
        <taxon>Burkholderia cepacia complex</taxon>
    </lineage>
</organism>
<comment type="cofactor">
    <cofactor evidence="1">
        <name>pantetheine 4'-phosphate</name>
        <dbReference type="ChEBI" id="CHEBI:47942"/>
    </cofactor>
</comment>
<evidence type="ECO:0000259" key="6">
    <source>
        <dbReference type="SMART" id="SM00923"/>
    </source>
</evidence>
<dbReference type="Gene3D" id="3.40.50.1820">
    <property type="entry name" value="alpha/beta hydrolase"/>
    <property type="match status" value="1"/>
</dbReference>
<dbReference type="Gene3D" id="3.40.50.12780">
    <property type="entry name" value="N-terminal domain of ligase-like"/>
    <property type="match status" value="1"/>
</dbReference>
<evidence type="ECO:0000313" key="8">
    <source>
        <dbReference type="Proteomes" id="UP000281098"/>
    </source>
</evidence>
<feature type="domain" description="Polyketide synthase-like phosphopantetheine-binding" evidence="4">
    <location>
        <begin position="1031"/>
        <end position="1094"/>
    </location>
</feature>
<dbReference type="PROSITE" id="PS00012">
    <property type="entry name" value="PHOSPHOPANTETHEINE"/>
    <property type="match status" value="1"/>
</dbReference>
<feature type="domain" description="Thioesterase TesA-like" evidence="5">
    <location>
        <begin position="1120"/>
        <end position="1347"/>
    </location>
</feature>